<protein>
    <recommendedName>
        <fullName evidence="3">Flagellar FliJ protein</fullName>
    </recommendedName>
</protein>
<dbReference type="Proteomes" id="UP000321306">
    <property type="component" value="Unassembled WGS sequence"/>
</dbReference>
<reference evidence="1 2" key="1">
    <citation type="submission" date="2019-07" db="EMBL/GenBank/DDBJ databases">
        <title>Whole genome shotgun sequence of Deinococcus cellulosilyticus NBRC 106333.</title>
        <authorList>
            <person name="Hosoyama A."/>
            <person name="Uohara A."/>
            <person name="Ohji S."/>
            <person name="Ichikawa N."/>
        </authorList>
    </citation>
    <scope>NUCLEOTIDE SEQUENCE [LARGE SCALE GENOMIC DNA]</scope>
    <source>
        <strain evidence="1 2">NBRC 106333</strain>
    </source>
</reference>
<dbReference type="RefSeq" id="WP_146881925.1">
    <property type="nucleotide sequence ID" value="NZ_BJXB01000001.1"/>
</dbReference>
<name>A0A511MW38_DEIC1</name>
<proteinExistence type="predicted"/>
<accession>A0A511MW38</accession>
<dbReference type="OrthoDB" id="26797at2"/>
<dbReference type="EMBL" id="BJXB01000001">
    <property type="protein sequence ID" value="GEM44795.1"/>
    <property type="molecule type" value="Genomic_DNA"/>
</dbReference>
<evidence type="ECO:0000313" key="1">
    <source>
        <dbReference type="EMBL" id="GEM44795.1"/>
    </source>
</evidence>
<evidence type="ECO:0008006" key="3">
    <source>
        <dbReference type="Google" id="ProtNLM"/>
    </source>
</evidence>
<gene>
    <name evidence="1" type="ORF">DC3_04300</name>
</gene>
<keyword evidence="2" id="KW-1185">Reference proteome</keyword>
<sequence length="139" mass="16040">MDNQLRARITRLLEVPEQIDAARKILVAQRAELRKVKRKLEHREAAIRLQVPPNITNKEMRDAWVLVTCEADQEWSKCKDREEQLQVTIDKHLAQVEVLDHERKALKAALEREYADIIETALNDRALAEVLSRKGGLVG</sequence>
<dbReference type="AlphaFoldDB" id="A0A511MW38"/>
<evidence type="ECO:0000313" key="2">
    <source>
        <dbReference type="Proteomes" id="UP000321306"/>
    </source>
</evidence>
<comment type="caution">
    <text evidence="1">The sequence shown here is derived from an EMBL/GenBank/DDBJ whole genome shotgun (WGS) entry which is preliminary data.</text>
</comment>
<organism evidence="1 2">
    <name type="scientific">Deinococcus cellulosilyticus (strain DSM 18568 / NBRC 106333 / KACC 11606 / 5516J-15)</name>
    <dbReference type="NCBI Taxonomy" id="1223518"/>
    <lineage>
        <taxon>Bacteria</taxon>
        <taxon>Thermotogati</taxon>
        <taxon>Deinococcota</taxon>
        <taxon>Deinococci</taxon>
        <taxon>Deinococcales</taxon>
        <taxon>Deinococcaceae</taxon>
        <taxon>Deinococcus</taxon>
    </lineage>
</organism>